<protein>
    <recommendedName>
        <fullName evidence="3">Cysteine dioxygenase</fullName>
    </recommendedName>
</protein>
<dbReference type="InterPro" id="IPR014710">
    <property type="entry name" value="RmlC-like_jellyroll"/>
</dbReference>
<dbReference type="Proteomes" id="UP000233293">
    <property type="component" value="Unassembled WGS sequence"/>
</dbReference>
<evidence type="ECO:0000313" key="2">
    <source>
        <dbReference type="Proteomes" id="UP000233293"/>
    </source>
</evidence>
<dbReference type="Gene3D" id="2.60.120.10">
    <property type="entry name" value="Jelly Rolls"/>
    <property type="match status" value="1"/>
</dbReference>
<name>A0A2N3Q1K8_9PROT</name>
<sequence>MPSTEAKNRKTERDRTVHDALARIRGLAGGSSPDRSGLSRILEVLLTVAARRPLWTAEDFPPPEGAARHARYLISEDPDQSFALYLNVMRQGNLIIPHNHTTWACIAAVEGSEHNHLYRRLDDGTRSGIGILEQTDTVEVGPGQGIALLPDDIHAVEIKTDPEIRHLHLYGRSLETLSERIRFDLANGRTEKMPIGVETRR</sequence>
<organism evidence="1 2">
    <name type="scientific">Telmatospirillum siberiense</name>
    <dbReference type="NCBI Taxonomy" id="382514"/>
    <lineage>
        <taxon>Bacteria</taxon>
        <taxon>Pseudomonadati</taxon>
        <taxon>Pseudomonadota</taxon>
        <taxon>Alphaproteobacteria</taxon>
        <taxon>Rhodospirillales</taxon>
        <taxon>Rhodospirillaceae</taxon>
        <taxon>Telmatospirillum</taxon>
    </lineage>
</organism>
<keyword evidence="2" id="KW-1185">Reference proteome</keyword>
<dbReference type="EMBL" id="PIUM01000001">
    <property type="protein sequence ID" value="PKU26536.1"/>
    <property type="molecule type" value="Genomic_DNA"/>
</dbReference>
<dbReference type="OrthoDB" id="7059163at2"/>
<comment type="caution">
    <text evidence="1">The sequence shown here is derived from an EMBL/GenBank/DDBJ whole genome shotgun (WGS) entry which is preliminary data.</text>
</comment>
<gene>
    <name evidence="1" type="ORF">CWS72_01450</name>
</gene>
<dbReference type="SUPFAM" id="SSF51182">
    <property type="entry name" value="RmlC-like cupins"/>
    <property type="match status" value="1"/>
</dbReference>
<reference evidence="2" key="1">
    <citation type="submission" date="2017-12" db="EMBL/GenBank/DDBJ databases">
        <title>Draft genome sequence of Telmatospirillum siberiense 26-4b1T, an acidotolerant peatland alphaproteobacterium potentially involved in sulfur cycling.</title>
        <authorList>
            <person name="Hausmann B."/>
            <person name="Pjevac P."/>
            <person name="Schreck K."/>
            <person name="Herbold C.W."/>
            <person name="Daims H."/>
            <person name="Wagner M."/>
            <person name="Pester M."/>
            <person name="Loy A."/>
        </authorList>
    </citation>
    <scope>NUCLEOTIDE SEQUENCE [LARGE SCALE GENOMIC DNA]</scope>
    <source>
        <strain evidence="2">26-4b1</strain>
    </source>
</reference>
<dbReference type="RefSeq" id="WP_101248768.1">
    <property type="nucleotide sequence ID" value="NZ_PIUM01000001.1"/>
</dbReference>
<proteinExistence type="predicted"/>
<evidence type="ECO:0000313" key="1">
    <source>
        <dbReference type="EMBL" id="PKU26536.1"/>
    </source>
</evidence>
<accession>A0A2N3Q1K8</accession>
<dbReference type="AlphaFoldDB" id="A0A2N3Q1K8"/>
<dbReference type="InterPro" id="IPR011051">
    <property type="entry name" value="RmlC_Cupin_sf"/>
</dbReference>
<evidence type="ECO:0008006" key="3">
    <source>
        <dbReference type="Google" id="ProtNLM"/>
    </source>
</evidence>